<protein>
    <submittedName>
        <fullName evidence="2">DUF4403 family protein</fullName>
    </submittedName>
</protein>
<organism evidence="2 3">
    <name type="scientific">Pedobacter puniceum</name>
    <dbReference type="NCBI Taxonomy" id="2666136"/>
    <lineage>
        <taxon>Bacteria</taxon>
        <taxon>Pseudomonadati</taxon>
        <taxon>Bacteroidota</taxon>
        <taxon>Sphingobacteriia</taxon>
        <taxon>Sphingobacteriales</taxon>
        <taxon>Sphingobacteriaceae</taxon>
        <taxon>Pedobacter</taxon>
    </lineage>
</organism>
<keyword evidence="1" id="KW-0732">Signal</keyword>
<keyword evidence="3" id="KW-1185">Reference proteome</keyword>
<sequence length="465" mass="51165">MKTVLSILFSSILFVIAGCSTSKQVTALKPLPDYSSTTVVYDKQLSYINMPVEVSVADLQNQTNKYLVGIIYDDKSLDGDNVMMKVTKEAPIAIKEQNGRIYIDLPLRINGKVKYGFESLGVSMYDTRDFYLNGVVKLNSLVALKDWKINTNTVIQEIVWKESPSISVAGKNVPITYLINPAISVFKGRLSKMVDDAIAQSLDIKPYVLDALQAIAAPIQVDEQYNTWFAMQPVEMYATKAVAANKKITATLGLKTYLETSVGRKPSLTFNKNAIALKAVDKIPNEFKVNVAAFAPYTYASEIIQKNFAGQKFESGKKSVTVNKIDLWGKEGKMIVAVNMSGSVNGDFYLSGVPLYDATTKEVYLDQVDYVLDSKSKLLKAGSWLAHGIILNKIKQNCRFSIASQLAEGEKSMKSYLTNYQPVKGVKVNGALNQFTPDKIILTPNAIVAMMTANGKVAVTIDGLE</sequence>
<evidence type="ECO:0000256" key="1">
    <source>
        <dbReference type="SAM" id="SignalP"/>
    </source>
</evidence>
<evidence type="ECO:0000313" key="2">
    <source>
        <dbReference type="EMBL" id="MRX48283.1"/>
    </source>
</evidence>
<dbReference type="Pfam" id="PF14356">
    <property type="entry name" value="DUF4403"/>
    <property type="match status" value="1"/>
</dbReference>
<name>A0A7K0FRA0_9SPHI</name>
<evidence type="ECO:0000313" key="3">
    <source>
        <dbReference type="Proteomes" id="UP000462931"/>
    </source>
</evidence>
<feature type="signal peptide" evidence="1">
    <location>
        <begin position="1"/>
        <end position="17"/>
    </location>
</feature>
<comment type="caution">
    <text evidence="2">The sequence shown here is derived from an EMBL/GenBank/DDBJ whole genome shotgun (WGS) entry which is preliminary data.</text>
</comment>
<dbReference type="PROSITE" id="PS51257">
    <property type="entry name" value="PROKAR_LIPOPROTEIN"/>
    <property type="match status" value="1"/>
</dbReference>
<gene>
    <name evidence="2" type="ORF">GJJ64_13880</name>
</gene>
<dbReference type="RefSeq" id="WP_154288374.1">
    <property type="nucleotide sequence ID" value="NZ_WKJI01000004.1"/>
</dbReference>
<dbReference type="InterPro" id="IPR025515">
    <property type="entry name" value="DUF4403"/>
</dbReference>
<accession>A0A7K0FRA0</accession>
<proteinExistence type="predicted"/>
<dbReference type="EMBL" id="WKJI01000004">
    <property type="protein sequence ID" value="MRX48283.1"/>
    <property type="molecule type" value="Genomic_DNA"/>
</dbReference>
<reference evidence="2 3" key="1">
    <citation type="submission" date="2019-11" db="EMBL/GenBank/DDBJ databases">
        <authorList>
            <person name="Cheng Q."/>
            <person name="Yang Z."/>
        </authorList>
    </citation>
    <scope>NUCLEOTIDE SEQUENCE [LARGE SCALE GENOMIC DNA]</scope>
    <source>
        <strain evidence="2 3">HX-22-1</strain>
    </source>
</reference>
<dbReference type="AlphaFoldDB" id="A0A7K0FRA0"/>
<feature type="chain" id="PRO_5029893554" evidence="1">
    <location>
        <begin position="18"/>
        <end position="465"/>
    </location>
</feature>
<dbReference type="Proteomes" id="UP000462931">
    <property type="component" value="Unassembled WGS sequence"/>
</dbReference>